<evidence type="ECO:0000313" key="2">
    <source>
        <dbReference type="Proteomes" id="UP000578819"/>
    </source>
</evidence>
<gene>
    <name evidence="1" type="ORF">FHR38_000320</name>
</gene>
<comment type="caution">
    <text evidence="1">The sequence shown here is derived from an EMBL/GenBank/DDBJ whole genome shotgun (WGS) entry which is preliminary data.</text>
</comment>
<sequence>MRRTGPEEDVAGADAWQLGGMPGGLLQASYLTPGRYAAQYRAIVDVLLAQQQHTLTGVAAADLPDLIRAHLAASDADPALVEEVGFDLPARMTSLERWGVVDRFQDRALRDADFIRNLDRYQLTEIAAQLHQAVTTLGQDAATAAAATLAPGVLTANLTQLRDLAEPDPGEAANAWSIILNTHQSMARAAAGWQARLASALAGTPTVDKITVVQETLRRYVDMWGAGVDVHSETITRRVNELSAVSDGVWRAVAARMLGPNVDDPAIVDLVGTYRQTLETLRSWFDGPDCQARRLRRQMRDTIGPLLRGQRTLAAIGGHMSRRAELLALAARIEAAGDDEAGWQVWCNATGLYAARHLPGVAPAPAGNPSASSWWESDTVPVEARLRKQGPRGTTGAPARLADNTGNRKIARANAVAQQSLAAQTEAAVMARSGMRLSDWPPISEAETTLLLQFLTAMLRGRSAAAGTRTATTGDGRWSLRAEPVPGGVDAVIHTPAGRLVHPDLILHISATTTGSIG</sequence>
<dbReference type="RefSeq" id="WP_312881714.1">
    <property type="nucleotide sequence ID" value="NZ_JACHJW010000001.1"/>
</dbReference>
<reference evidence="1 2" key="1">
    <citation type="submission" date="2020-08" db="EMBL/GenBank/DDBJ databases">
        <title>Sequencing the genomes of 1000 actinobacteria strains.</title>
        <authorList>
            <person name="Klenk H.-P."/>
        </authorList>
    </citation>
    <scope>NUCLEOTIDE SEQUENCE [LARGE SCALE GENOMIC DNA]</scope>
    <source>
        <strain evidence="1 2">DSM 45886</strain>
    </source>
</reference>
<dbReference type="Pfam" id="PF09660">
    <property type="entry name" value="DUF2397"/>
    <property type="match status" value="1"/>
</dbReference>
<name>A0A7W7SKR3_9ACTN</name>
<dbReference type="EMBL" id="JACHJW010000001">
    <property type="protein sequence ID" value="MBB4956587.1"/>
    <property type="molecule type" value="Genomic_DNA"/>
</dbReference>
<accession>A0A7W7SKR3</accession>
<proteinExistence type="predicted"/>
<organism evidence="1 2">
    <name type="scientific">Micromonospora polyrhachis</name>
    <dbReference type="NCBI Taxonomy" id="1282883"/>
    <lineage>
        <taxon>Bacteria</taxon>
        <taxon>Bacillati</taxon>
        <taxon>Actinomycetota</taxon>
        <taxon>Actinomycetes</taxon>
        <taxon>Micromonosporales</taxon>
        <taxon>Micromonosporaceae</taxon>
        <taxon>Micromonospora</taxon>
    </lineage>
</organism>
<dbReference type="InterPro" id="IPR013493">
    <property type="entry name" value="CHP02677"/>
</dbReference>
<dbReference type="AlphaFoldDB" id="A0A7W7SKR3"/>
<keyword evidence="2" id="KW-1185">Reference proteome</keyword>
<dbReference type="Proteomes" id="UP000578819">
    <property type="component" value="Unassembled WGS sequence"/>
</dbReference>
<protein>
    <submittedName>
        <fullName evidence="1">Uncharacterized protein (TIGR02677 family)</fullName>
    </submittedName>
</protein>
<evidence type="ECO:0000313" key="1">
    <source>
        <dbReference type="EMBL" id="MBB4956587.1"/>
    </source>
</evidence>